<dbReference type="EMBL" id="AP017928">
    <property type="protein sequence ID" value="BBA32998.1"/>
    <property type="molecule type" value="Genomic_DNA"/>
</dbReference>
<reference evidence="1 2" key="1">
    <citation type="submission" date="2016-12" db="EMBL/GenBank/DDBJ databases">
        <title>Genome sequencing of Methylocaldum marinum.</title>
        <authorList>
            <person name="Takeuchi M."/>
            <person name="Kamagata Y."/>
            <person name="Hiraoka S."/>
            <person name="Oshima K."/>
            <person name="Hattori M."/>
            <person name="Iwasaki W."/>
        </authorList>
    </citation>
    <scope>NUCLEOTIDE SEQUENCE [LARGE SCALE GENOMIC DNA]</scope>
    <source>
        <strain evidence="1 2">S8</strain>
    </source>
</reference>
<dbReference type="Proteomes" id="UP000266313">
    <property type="component" value="Chromosome"/>
</dbReference>
<dbReference type="KEGG" id="mmai:sS8_1036"/>
<evidence type="ECO:0000313" key="1">
    <source>
        <dbReference type="EMBL" id="BBA32998.1"/>
    </source>
</evidence>
<gene>
    <name evidence="1" type="ORF">sS8_1036</name>
</gene>
<organism evidence="1 2">
    <name type="scientific">Methylocaldum marinum</name>
    <dbReference type="NCBI Taxonomy" id="1432792"/>
    <lineage>
        <taxon>Bacteria</taxon>
        <taxon>Pseudomonadati</taxon>
        <taxon>Pseudomonadota</taxon>
        <taxon>Gammaproteobacteria</taxon>
        <taxon>Methylococcales</taxon>
        <taxon>Methylococcaceae</taxon>
        <taxon>Methylocaldum</taxon>
    </lineage>
</organism>
<keyword evidence="2" id="KW-1185">Reference proteome</keyword>
<sequence length="57" mass="6514">MRPLMRMWWLHFGQTSKFLSTSDLYKIALQAGHLLHKPSGIALLDDASVRIFEGTNL</sequence>
<evidence type="ECO:0000313" key="2">
    <source>
        <dbReference type="Proteomes" id="UP000266313"/>
    </source>
</evidence>
<name>A0A250KN26_9GAMM</name>
<accession>A0A250KN26</accession>
<dbReference type="AlphaFoldDB" id="A0A250KN26"/>
<protein>
    <submittedName>
        <fullName evidence="1">Uncharacterized protein</fullName>
    </submittedName>
</protein>
<proteinExistence type="predicted"/>